<evidence type="ECO:0000313" key="4">
    <source>
        <dbReference type="Proteomes" id="UP000541558"/>
    </source>
</evidence>
<gene>
    <name evidence="3" type="ORF">D9611_011245</name>
</gene>
<dbReference type="InterPro" id="IPR056884">
    <property type="entry name" value="NPHP3-like_N"/>
</dbReference>
<dbReference type="Pfam" id="PF24883">
    <property type="entry name" value="NPHP3_N"/>
    <property type="match status" value="1"/>
</dbReference>
<evidence type="ECO:0000256" key="1">
    <source>
        <dbReference type="ARBA" id="ARBA00022737"/>
    </source>
</evidence>
<evidence type="ECO:0000313" key="3">
    <source>
        <dbReference type="EMBL" id="KAF5339201.1"/>
    </source>
</evidence>
<proteinExistence type="predicted"/>
<comment type="caution">
    <text evidence="3">The sequence shown here is derived from an EMBL/GenBank/DDBJ whole genome shotgun (WGS) entry which is preliminary data.</text>
</comment>
<name>A0A8H5CCI7_9AGAR</name>
<dbReference type="Proteomes" id="UP000541558">
    <property type="component" value="Unassembled WGS sequence"/>
</dbReference>
<dbReference type="OrthoDB" id="3266532at2759"/>
<dbReference type="Gene3D" id="3.40.50.300">
    <property type="entry name" value="P-loop containing nucleotide triphosphate hydrolases"/>
    <property type="match status" value="1"/>
</dbReference>
<sequence>MFSPHFGDIRASVFRNDRASIGYQIYNEGPQYTQIAASNTKDDILNLAVEASHNRHRQNNPPNSKCMKNTRLDVIKRIASWVDTKPADPPQGKKVVGPPSSAHIYWLYGSAGSGKSAIAQSIAEKYGDRLLGSFFFFRGSRRDRFESFISALVVQMRHAFPSMPAELELMQSASVKERLRRLVLEPFLEAISPCPEESTGQSIHPSNAPQLPEIWNPHLLVIDGLDECEDKEDVQAFIKCAIKFFDKHPTIPLRFLITSRIERHILPYLEEHQTAIYPDNLDQASPAKDILLFLDDKFKKARSHRVIRLHKKPWPTDEQRDCLVERIGGSFILAATVADFILRARNPIKQLEVALTMKFGLDELYTEKLQESADVDHFNDIIFTLALLRQPPSLSDLATLLNLETYDIVAALDDLRAIINVPGSDTGLVTFYHTSFRDFLVDPDRAKGFCAGLAERIELVIKCLDAIELRDADLSVFWQILSEHWWEVCRSCEGTNNSTSSLLDRLLERLEGTAEWRPIITMLYAVSRCPVETTESVGLDVTRALTFIYNYENSKGPRLPSRSPTAWALGILIHNQRTVVIGDKLETIVQRAYLNQPTESLQSAFSGGPDRFLETAVDVRGTAVEEEDTLSQAVYFMVTIIALARARKDVHGKLASEKHTPLTAGILSQRRYSMHPICTAILLMWFSLDLSDDYKGQVHRYVKEAVRFLSDKFIDLPVTIEQQSDLPDGTTLTLLCPTSTNDCQECRDRRFMGSLLDILKVYEYISDPSRSHTIPIQEIVFRCPTAGGMEFGIRAESIALRIVELWPHQRR</sequence>
<dbReference type="SUPFAM" id="SSF52540">
    <property type="entry name" value="P-loop containing nucleoside triphosphate hydrolases"/>
    <property type="match status" value="1"/>
</dbReference>
<dbReference type="PANTHER" id="PTHR10039">
    <property type="entry name" value="AMELOGENIN"/>
    <property type="match status" value="1"/>
</dbReference>
<keyword evidence="4" id="KW-1185">Reference proteome</keyword>
<organism evidence="3 4">
    <name type="scientific">Ephemerocybe angulata</name>
    <dbReference type="NCBI Taxonomy" id="980116"/>
    <lineage>
        <taxon>Eukaryota</taxon>
        <taxon>Fungi</taxon>
        <taxon>Dikarya</taxon>
        <taxon>Basidiomycota</taxon>
        <taxon>Agaricomycotina</taxon>
        <taxon>Agaricomycetes</taxon>
        <taxon>Agaricomycetidae</taxon>
        <taxon>Agaricales</taxon>
        <taxon>Agaricineae</taxon>
        <taxon>Psathyrellaceae</taxon>
        <taxon>Ephemerocybe</taxon>
    </lineage>
</organism>
<dbReference type="InterPro" id="IPR027417">
    <property type="entry name" value="P-loop_NTPase"/>
</dbReference>
<keyword evidence="1" id="KW-0677">Repeat</keyword>
<reference evidence="3 4" key="1">
    <citation type="journal article" date="2020" name="ISME J.">
        <title>Uncovering the hidden diversity of litter-decomposition mechanisms in mushroom-forming fungi.</title>
        <authorList>
            <person name="Floudas D."/>
            <person name="Bentzer J."/>
            <person name="Ahren D."/>
            <person name="Johansson T."/>
            <person name="Persson P."/>
            <person name="Tunlid A."/>
        </authorList>
    </citation>
    <scope>NUCLEOTIDE SEQUENCE [LARGE SCALE GENOMIC DNA]</scope>
    <source>
        <strain evidence="3 4">CBS 175.51</strain>
    </source>
</reference>
<protein>
    <recommendedName>
        <fullName evidence="2">Nephrocystin 3-like N-terminal domain-containing protein</fullName>
    </recommendedName>
</protein>
<dbReference type="EMBL" id="JAACJK010000009">
    <property type="protein sequence ID" value="KAF5339201.1"/>
    <property type="molecule type" value="Genomic_DNA"/>
</dbReference>
<dbReference type="AlphaFoldDB" id="A0A8H5CCI7"/>
<evidence type="ECO:0000259" key="2">
    <source>
        <dbReference type="Pfam" id="PF24883"/>
    </source>
</evidence>
<feature type="domain" description="Nephrocystin 3-like N-terminal" evidence="2">
    <location>
        <begin position="97"/>
        <end position="260"/>
    </location>
</feature>
<accession>A0A8H5CCI7</accession>
<dbReference type="PANTHER" id="PTHR10039:SF15">
    <property type="entry name" value="NACHT DOMAIN-CONTAINING PROTEIN"/>
    <property type="match status" value="1"/>
</dbReference>